<evidence type="ECO:0000313" key="9">
    <source>
        <dbReference type="EMBL" id="PTX58448.1"/>
    </source>
</evidence>
<feature type="transmembrane region" description="Helical" evidence="7">
    <location>
        <begin position="119"/>
        <end position="142"/>
    </location>
</feature>
<feature type="transmembrane region" description="Helical" evidence="7">
    <location>
        <begin position="257"/>
        <end position="276"/>
    </location>
</feature>
<protein>
    <submittedName>
        <fullName evidence="9">Peptide/nickel transport system permease protein</fullName>
    </submittedName>
</protein>
<dbReference type="PANTHER" id="PTHR30465">
    <property type="entry name" value="INNER MEMBRANE ABC TRANSPORTER"/>
    <property type="match status" value="1"/>
</dbReference>
<organism evidence="9 10">
    <name type="scientific">Melghirimyces profundicolus</name>
    <dbReference type="NCBI Taxonomy" id="1242148"/>
    <lineage>
        <taxon>Bacteria</taxon>
        <taxon>Bacillati</taxon>
        <taxon>Bacillota</taxon>
        <taxon>Bacilli</taxon>
        <taxon>Bacillales</taxon>
        <taxon>Thermoactinomycetaceae</taxon>
        <taxon>Melghirimyces</taxon>
    </lineage>
</organism>
<dbReference type="GO" id="GO:0055085">
    <property type="term" value="P:transmembrane transport"/>
    <property type="evidence" value="ECO:0007669"/>
    <property type="project" value="InterPro"/>
</dbReference>
<name>A0A2T6BQU7_9BACL</name>
<evidence type="ECO:0000256" key="3">
    <source>
        <dbReference type="ARBA" id="ARBA00022475"/>
    </source>
</evidence>
<dbReference type="Pfam" id="PF00528">
    <property type="entry name" value="BPD_transp_1"/>
    <property type="match status" value="1"/>
</dbReference>
<dbReference type="GO" id="GO:0005886">
    <property type="term" value="C:plasma membrane"/>
    <property type="evidence" value="ECO:0007669"/>
    <property type="project" value="UniProtKB-SubCell"/>
</dbReference>
<dbReference type="PANTHER" id="PTHR30465:SF44">
    <property type="entry name" value="ABC-TYPE DIPEPTIDE_OLIGOPEPTIDE TRANSPORT SYSTEM, PERMEASE COMPONENT"/>
    <property type="match status" value="1"/>
</dbReference>
<proteinExistence type="predicted"/>
<feature type="transmembrane region" description="Helical" evidence="7">
    <location>
        <begin position="296"/>
        <end position="319"/>
    </location>
</feature>
<keyword evidence="6 7" id="KW-0472">Membrane</keyword>
<dbReference type="EMBL" id="QBKR01000016">
    <property type="protein sequence ID" value="PTX58448.1"/>
    <property type="molecule type" value="Genomic_DNA"/>
</dbReference>
<dbReference type="AlphaFoldDB" id="A0A2T6BQU7"/>
<evidence type="ECO:0000313" key="10">
    <source>
        <dbReference type="Proteomes" id="UP000244240"/>
    </source>
</evidence>
<comment type="subcellular location">
    <subcellularLocation>
        <location evidence="1">Cell membrane</location>
        <topology evidence="1">Multi-pass membrane protein</topology>
    </subcellularLocation>
</comment>
<feature type="domain" description="ABC transmembrane type-1" evidence="8">
    <location>
        <begin position="131"/>
        <end position="327"/>
    </location>
</feature>
<evidence type="ECO:0000256" key="5">
    <source>
        <dbReference type="ARBA" id="ARBA00022989"/>
    </source>
</evidence>
<sequence length="333" mass="36924">MCSLAVPILNGNGNNRLSNGLTVESFQGLHKGALNIRKVGVYFSGLAVVFIACSLLAFLPRLWNPGSPDIWNPSVLSDYVEQLRSYLYGIGTGESFLYYSGVKERDFSEDIGSYFSLSFLYGAGAGLAALLLAVVLGPWLVYKRKGWVAETMQFLGFIPDFLLIMLLQTGAVFLYHATGSQAIKVAALADGDPPVLLPMISFGLIPAVHLVRNLYERTSMELEREYILTARSKGVPTPWIYILHIYRNVLPYLKADLSKTAALITGNLFIIEYLYNLPGITRLILFHGGPKAKEPFAFPLLFNSFLTLLLLYALLYLCLRILTALLEWGVAHD</sequence>
<evidence type="ECO:0000259" key="8">
    <source>
        <dbReference type="Pfam" id="PF00528"/>
    </source>
</evidence>
<keyword evidence="2" id="KW-0813">Transport</keyword>
<dbReference type="Proteomes" id="UP000244240">
    <property type="component" value="Unassembled WGS sequence"/>
</dbReference>
<keyword evidence="4 7" id="KW-0812">Transmembrane</keyword>
<keyword evidence="5 7" id="KW-1133">Transmembrane helix</keyword>
<dbReference type="OrthoDB" id="2958608at2"/>
<feature type="transmembrane region" description="Helical" evidence="7">
    <location>
        <begin position="39"/>
        <end position="59"/>
    </location>
</feature>
<dbReference type="InterPro" id="IPR000515">
    <property type="entry name" value="MetI-like"/>
</dbReference>
<reference evidence="9 10" key="1">
    <citation type="submission" date="2018-04" db="EMBL/GenBank/DDBJ databases">
        <title>Genomic Encyclopedia of Archaeal and Bacterial Type Strains, Phase II (KMG-II): from individual species to whole genera.</title>
        <authorList>
            <person name="Goeker M."/>
        </authorList>
    </citation>
    <scope>NUCLEOTIDE SEQUENCE [LARGE SCALE GENOMIC DNA]</scope>
    <source>
        <strain evidence="9 10">DSM 45787</strain>
    </source>
</reference>
<keyword evidence="3" id="KW-1003">Cell membrane</keyword>
<comment type="caution">
    <text evidence="9">The sequence shown here is derived from an EMBL/GenBank/DDBJ whole genome shotgun (WGS) entry which is preliminary data.</text>
</comment>
<evidence type="ECO:0000256" key="4">
    <source>
        <dbReference type="ARBA" id="ARBA00022692"/>
    </source>
</evidence>
<accession>A0A2T6BQU7</accession>
<evidence type="ECO:0000256" key="2">
    <source>
        <dbReference type="ARBA" id="ARBA00022448"/>
    </source>
</evidence>
<feature type="transmembrane region" description="Helical" evidence="7">
    <location>
        <begin position="154"/>
        <end position="175"/>
    </location>
</feature>
<keyword evidence="10" id="KW-1185">Reference proteome</keyword>
<gene>
    <name evidence="9" type="ORF">C8P63_11635</name>
</gene>
<evidence type="ECO:0000256" key="6">
    <source>
        <dbReference type="ARBA" id="ARBA00023136"/>
    </source>
</evidence>
<evidence type="ECO:0000256" key="1">
    <source>
        <dbReference type="ARBA" id="ARBA00004651"/>
    </source>
</evidence>
<evidence type="ECO:0000256" key="7">
    <source>
        <dbReference type="SAM" id="Phobius"/>
    </source>
</evidence>
<feature type="transmembrane region" description="Helical" evidence="7">
    <location>
        <begin position="195"/>
        <end position="215"/>
    </location>
</feature>